<dbReference type="SMART" id="SM00822">
    <property type="entry name" value="PKS_KR"/>
    <property type="match status" value="1"/>
</dbReference>
<feature type="region of interest" description="C-terminal hotdog fold" evidence="3">
    <location>
        <begin position="667"/>
        <end position="800"/>
    </location>
</feature>
<dbReference type="Gene3D" id="3.10.129.110">
    <property type="entry name" value="Polyketide synthase dehydratase"/>
    <property type="match status" value="1"/>
</dbReference>
<proteinExistence type="predicted"/>
<sequence length="801" mass="86080">MTQLYSLQLVPCPAVPGFAERESLPPGALVLTDDWDIADQLSNLTEPSVVTVVVPPDATCWDEDAIVRLMTVGESVPSHVRVITSLHSTRWPAAPQPRLLALQEAAFLAAKRLAQSDPPDSSLAVLVLDPIEGGTPHPHAALLTGLIKAMAWELPHTHAHAVVTDAATLPTALAQLGRESACVRGLPVAYYRGQSTSATRLEERLLPDNAATVGAHDGARPWSTSEGPVVLAVGGARGITARCLEGLRTQPSMLWLLGSTDPETMAAQSREIGETTSTEYARKRRAADPEVRMAQVRSFYDRCRKSRESLSHLDVLRQRFGAARVRYLGCDVTDETAVRRVAATIRGTTPRLDMVINGAGISGARRLAAKDLTTFRKVRDTKVAGYHNLKAAFGDLAPGLWCNFSSVAGAFGLAGESDYGPANDFLNSAARYEAAHSGTAEYSICWSLWGESGLGPRTGFTEYTARTGQLGLLSDAEGQRLFNTEVEAPRSGRRAVPTPLGDAELHMLRTRFPALVDATHRSSYLGTPSWADGGELVWELDLAPYGHLYGHVRESRALVPGALALELAAEAAGHLAGAAPVNTFRDIRFQAPIAVDPQVVRYLLTASYTPAGFDCGVVRVGIHSRVSGGNHDRRVQHFDVLIPIGGVAATSEQRDTPRVAPTTKRASATMSMSGLFDHVRDVRLGARLTSARWEPRLSEGIDDEFFSRHRIPWLLVDALLQAACATGTPNRYATPHSIEELRLHTTDNDLTLSKVAYGVQLRVDHSDGIAEGVAFGSENGEPLLAMGGLAVSGRDRSGMGS</sequence>
<evidence type="ECO:0000256" key="2">
    <source>
        <dbReference type="ARBA" id="ARBA00022553"/>
    </source>
</evidence>
<dbReference type="InterPro" id="IPR042104">
    <property type="entry name" value="PKS_dehydratase_sf"/>
</dbReference>
<organism evidence="5 6">
    <name type="scientific">Micromonospora olivasterospora</name>
    <dbReference type="NCBI Taxonomy" id="1880"/>
    <lineage>
        <taxon>Bacteria</taxon>
        <taxon>Bacillati</taxon>
        <taxon>Actinomycetota</taxon>
        <taxon>Actinomycetes</taxon>
        <taxon>Micromonosporales</taxon>
        <taxon>Micromonosporaceae</taxon>
        <taxon>Micromonospora</taxon>
    </lineage>
</organism>
<keyword evidence="2" id="KW-0597">Phosphoprotein</keyword>
<dbReference type="EMBL" id="VLKE01000001">
    <property type="protein sequence ID" value="TWH70689.1"/>
    <property type="molecule type" value="Genomic_DNA"/>
</dbReference>
<evidence type="ECO:0000256" key="1">
    <source>
        <dbReference type="ARBA" id="ARBA00022450"/>
    </source>
</evidence>
<dbReference type="InterPro" id="IPR049900">
    <property type="entry name" value="PKS_mFAS_DH"/>
</dbReference>
<dbReference type="PROSITE" id="PS52019">
    <property type="entry name" value="PKS_MFAS_DH"/>
    <property type="match status" value="1"/>
</dbReference>
<dbReference type="GO" id="GO:0004312">
    <property type="term" value="F:fatty acid synthase activity"/>
    <property type="evidence" value="ECO:0007669"/>
    <property type="project" value="TreeGrafter"/>
</dbReference>
<evidence type="ECO:0000313" key="6">
    <source>
        <dbReference type="Proteomes" id="UP000319825"/>
    </source>
</evidence>
<feature type="region of interest" description="N-terminal hotdog fold" evidence="3">
    <location>
        <begin position="513"/>
        <end position="649"/>
    </location>
</feature>
<feature type="domain" description="PKS/mFAS DH" evidence="4">
    <location>
        <begin position="513"/>
        <end position="800"/>
    </location>
</feature>
<dbReference type="SUPFAM" id="SSF51735">
    <property type="entry name" value="NAD(P)-binding Rossmann-fold domains"/>
    <property type="match status" value="2"/>
</dbReference>
<evidence type="ECO:0000256" key="3">
    <source>
        <dbReference type="PROSITE-ProRule" id="PRU01363"/>
    </source>
</evidence>
<dbReference type="InterPro" id="IPR036291">
    <property type="entry name" value="NAD(P)-bd_dom_sf"/>
</dbReference>
<feature type="active site" description="Proton donor; for dehydratase activity" evidence="3">
    <location>
        <position position="717"/>
    </location>
</feature>
<reference evidence="5 6" key="1">
    <citation type="submission" date="2019-07" db="EMBL/GenBank/DDBJ databases">
        <title>R&amp;d 2014.</title>
        <authorList>
            <person name="Klenk H.-P."/>
        </authorList>
    </citation>
    <scope>NUCLEOTIDE SEQUENCE [LARGE SCALE GENOMIC DNA]</scope>
    <source>
        <strain evidence="5 6">DSM 43868</strain>
    </source>
</reference>
<accession>A0A562II48</accession>
<dbReference type="Gene3D" id="3.40.50.720">
    <property type="entry name" value="NAD(P)-binding Rossmann-like Domain"/>
    <property type="match status" value="1"/>
</dbReference>
<keyword evidence="1" id="KW-0596">Phosphopantetheine</keyword>
<evidence type="ECO:0000259" key="4">
    <source>
        <dbReference type="PROSITE" id="PS52019"/>
    </source>
</evidence>
<dbReference type="InterPro" id="IPR013968">
    <property type="entry name" value="PKS_KR"/>
</dbReference>
<feature type="active site" description="Proton acceptor; for dehydratase activity" evidence="3">
    <location>
        <position position="551"/>
    </location>
</feature>
<dbReference type="GO" id="GO:0006633">
    <property type="term" value="P:fatty acid biosynthetic process"/>
    <property type="evidence" value="ECO:0007669"/>
    <property type="project" value="TreeGrafter"/>
</dbReference>
<dbReference type="PANTHER" id="PTHR43775">
    <property type="entry name" value="FATTY ACID SYNTHASE"/>
    <property type="match status" value="1"/>
</dbReference>
<dbReference type="InterPro" id="IPR050091">
    <property type="entry name" value="PKS_NRPS_Biosynth_Enz"/>
</dbReference>
<protein>
    <submittedName>
        <fullName evidence="5">Polyketide synthase-like dehydratase family protein</fullName>
    </submittedName>
</protein>
<evidence type="ECO:0000313" key="5">
    <source>
        <dbReference type="EMBL" id="TWH70689.1"/>
    </source>
</evidence>
<dbReference type="Pfam" id="PF08659">
    <property type="entry name" value="KR"/>
    <property type="match status" value="1"/>
</dbReference>
<dbReference type="AlphaFoldDB" id="A0A562II48"/>
<dbReference type="Proteomes" id="UP000319825">
    <property type="component" value="Unassembled WGS sequence"/>
</dbReference>
<dbReference type="RefSeq" id="WP_170286574.1">
    <property type="nucleotide sequence ID" value="NZ_BAAATQ010000354.1"/>
</dbReference>
<gene>
    <name evidence="5" type="ORF">JD77_05714</name>
</gene>
<dbReference type="InterPro" id="IPR057326">
    <property type="entry name" value="KR_dom"/>
</dbReference>
<name>A0A562II48_MICOL</name>
<comment type="caution">
    <text evidence="5">The sequence shown here is derived from an EMBL/GenBank/DDBJ whole genome shotgun (WGS) entry which is preliminary data.</text>
</comment>
<keyword evidence="6" id="KW-1185">Reference proteome</keyword>
<dbReference type="PANTHER" id="PTHR43775:SF37">
    <property type="entry name" value="SI:DKEY-61P9.11"/>
    <property type="match status" value="1"/>
</dbReference>